<dbReference type="SUPFAM" id="SSF53474">
    <property type="entry name" value="alpha/beta-Hydrolases"/>
    <property type="match status" value="1"/>
</dbReference>
<dbReference type="InterPro" id="IPR029058">
    <property type="entry name" value="AB_hydrolase_fold"/>
</dbReference>
<accession>A0ABP0AUG9</accession>
<dbReference type="Proteomes" id="UP001642482">
    <property type="component" value="Unassembled WGS sequence"/>
</dbReference>
<organism evidence="6 7">
    <name type="scientific">Sporothrix eucalyptigena</name>
    <dbReference type="NCBI Taxonomy" id="1812306"/>
    <lineage>
        <taxon>Eukaryota</taxon>
        <taxon>Fungi</taxon>
        <taxon>Dikarya</taxon>
        <taxon>Ascomycota</taxon>
        <taxon>Pezizomycotina</taxon>
        <taxon>Sordariomycetes</taxon>
        <taxon>Sordariomycetidae</taxon>
        <taxon>Ophiostomatales</taxon>
        <taxon>Ophiostomataceae</taxon>
        <taxon>Sporothrix</taxon>
    </lineage>
</organism>
<comment type="similarity">
    <text evidence="1">Belongs to the peptidase S9C family.</text>
</comment>
<evidence type="ECO:0000256" key="2">
    <source>
        <dbReference type="ARBA" id="ARBA00022801"/>
    </source>
</evidence>
<evidence type="ECO:0000313" key="7">
    <source>
        <dbReference type="Proteomes" id="UP001642482"/>
    </source>
</evidence>
<keyword evidence="3" id="KW-0645">Protease</keyword>
<evidence type="ECO:0000256" key="1">
    <source>
        <dbReference type="ARBA" id="ARBA00010040"/>
    </source>
</evidence>
<evidence type="ECO:0000313" key="6">
    <source>
        <dbReference type="EMBL" id="CAK7210896.1"/>
    </source>
</evidence>
<evidence type="ECO:0000256" key="3">
    <source>
        <dbReference type="ARBA" id="ARBA00022825"/>
    </source>
</evidence>
<keyword evidence="2" id="KW-0378">Hydrolase</keyword>
<keyword evidence="7" id="KW-1185">Reference proteome</keyword>
<dbReference type="Gene3D" id="3.40.50.1820">
    <property type="entry name" value="alpha/beta hydrolase"/>
    <property type="match status" value="1"/>
</dbReference>
<dbReference type="Gene3D" id="2.120.10.30">
    <property type="entry name" value="TolB, C-terminal domain"/>
    <property type="match status" value="2"/>
</dbReference>
<name>A0ABP0AUG9_9PEZI</name>
<dbReference type="InterPro" id="IPR011659">
    <property type="entry name" value="WD40"/>
</dbReference>
<evidence type="ECO:0000256" key="4">
    <source>
        <dbReference type="ARBA" id="ARBA00032829"/>
    </source>
</evidence>
<reference evidence="6 7" key="1">
    <citation type="submission" date="2024-01" db="EMBL/GenBank/DDBJ databases">
        <authorList>
            <person name="Allen C."/>
            <person name="Tagirdzhanova G."/>
        </authorList>
    </citation>
    <scope>NUCLEOTIDE SEQUENCE [LARGE SCALE GENOMIC DNA]</scope>
</reference>
<dbReference type="InterPro" id="IPR011042">
    <property type="entry name" value="6-blade_b-propeller_TolB-like"/>
</dbReference>
<comment type="caution">
    <text evidence="6">The sequence shown here is derived from an EMBL/GenBank/DDBJ whole genome shotgun (WGS) entry which is preliminary data.</text>
</comment>
<feature type="domain" description="Peptidase S9 prolyl oligopeptidase catalytic" evidence="5">
    <location>
        <begin position="469"/>
        <end position="653"/>
    </location>
</feature>
<feature type="non-terminal residue" evidence="6">
    <location>
        <position position="656"/>
    </location>
</feature>
<keyword evidence="3" id="KW-0720">Serine protease</keyword>
<dbReference type="Pfam" id="PF07676">
    <property type="entry name" value="PD40"/>
    <property type="match status" value="1"/>
</dbReference>
<dbReference type="EMBL" id="CAWUHD010000006">
    <property type="protein sequence ID" value="CAK7210896.1"/>
    <property type="molecule type" value="Genomic_DNA"/>
</dbReference>
<dbReference type="PANTHER" id="PTHR42776">
    <property type="entry name" value="SERINE PEPTIDASE S9 FAMILY MEMBER"/>
    <property type="match status" value="1"/>
</dbReference>
<protein>
    <recommendedName>
        <fullName evidence="4">Dipeptidyl-peptidase V</fullName>
    </recommendedName>
</protein>
<sequence length="656" mass="71598">MSTKTTTTSASLLQNILDTIVPSILRLSPDGKHVVYSAHFRLNHKKGETATAALWIAETGVSNSARQFTDADDWNGQPEWSPDGQSIAFVSNRANGDAPDTDTADAYNDAAVSIKAAPEKKKKISTIYIQGLNETRPRKVQAASHEDFSSIPKIAFSPDGSSIAFIAASPSQKKEDGNDAIVWGEKENFNHLWLVDVSSGALRVLFDDKANVSDFVWTDDDEIVIVTKRDTHEDSQYLHGTTVSFVNVAGRRVRPFFHVPRIVWSPVWLNGAFYFIGNNIPTHDTSGFAVFRVKEGHSEPEKVAQGEVDCAAELLRIDDDVVVHVEHGFDDRLRLVLADRTVVTQKTRVVSFHVSGTAANLQVVVAKGDVNTPTELFTYDTSSRRYLQLSNHGRALSGASPFGYVHFLLTKTFDNKEDLANLYLVPAQHGTKEDARHNKSPTKPLPTFVFLHGGPYGRRIDAFDNSDMFSLIFQILLREGCGILAVNYRGSSGRGERFASYARAAMGSVDESDVVASVQDAITRGYIDPKHVVAGGWSQGGFLSYLSAVRNGAHGLGWKFSGLIAGAGVTDWDSMVTTSDVGAGYESQLSGGAPWALDKNDVQTRAGSALWEFNAAAEEGCIPPMLMLHGEKDERVPISQAWGFQRALDSVGLPFT</sequence>
<proteinExistence type="inferred from homology"/>
<gene>
    <name evidence="6" type="ORF">SEUCBS140593_000983</name>
</gene>
<dbReference type="SUPFAM" id="SSF82171">
    <property type="entry name" value="DPP6 N-terminal domain-like"/>
    <property type="match status" value="1"/>
</dbReference>
<dbReference type="PANTHER" id="PTHR42776:SF27">
    <property type="entry name" value="DIPEPTIDYL PEPTIDASE FAMILY MEMBER 6"/>
    <property type="match status" value="1"/>
</dbReference>
<dbReference type="InterPro" id="IPR001375">
    <property type="entry name" value="Peptidase_S9_cat"/>
</dbReference>
<evidence type="ECO:0000259" key="5">
    <source>
        <dbReference type="Pfam" id="PF00326"/>
    </source>
</evidence>
<dbReference type="Pfam" id="PF00326">
    <property type="entry name" value="Peptidase_S9"/>
    <property type="match status" value="1"/>
</dbReference>